<dbReference type="Proteomes" id="UP000887565">
    <property type="component" value="Unplaced"/>
</dbReference>
<sequence>MQAGTKPEIDMIHQDGNINSLERESILKPRSKWASLTSRCSTALGIHLCHMTRNPADYKTQTSLMRNSKKIPLHFTTQELTALRINIISIDNLRKRFDIHLPPLVRRSTRKLVRVLIVPELVHLICQFFTPKSPDQLTLTIH</sequence>
<protein>
    <submittedName>
        <fullName evidence="2">Transposase</fullName>
    </submittedName>
</protein>
<dbReference type="WBParaSite" id="nRc.2.0.1.t37094-RA">
    <property type="protein sequence ID" value="nRc.2.0.1.t37094-RA"/>
    <property type="gene ID" value="nRc.2.0.1.g37094"/>
</dbReference>
<evidence type="ECO:0000313" key="2">
    <source>
        <dbReference type="WBParaSite" id="nRc.2.0.1.t37094-RA"/>
    </source>
</evidence>
<keyword evidence="1" id="KW-1185">Reference proteome</keyword>
<organism evidence="1 2">
    <name type="scientific">Romanomermis culicivorax</name>
    <name type="common">Nematode worm</name>
    <dbReference type="NCBI Taxonomy" id="13658"/>
    <lineage>
        <taxon>Eukaryota</taxon>
        <taxon>Metazoa</taxon>
        <taxon>Ecdysozoa</taxon>
        <taxon>Nematoda</taxon>
        <taxon>Enoplea</taxon>
        <taxon>Dorylaimia</taxon>
        <taxon>Mermithida</taxon>
        <taxon>Mermithoidea</taxon>
        <taxon>Mermithidae</taxon>
        <taxon>Romanomermis</taxon>
    </lineage>
</organism>
<proteinExistence type="predicted"/>
<dbReference type="AlphaFoldDB" id="A0A915KGK8"/>
<accession>A0A915KGK8</accession>
<reference evidence="2" key="1">
    <citation type="submission" date="2022-11" db="UniProtKB">
        <authorList>
            <consortium name="WormBaseParasite"/>
        </authorList>
    </citation>
    <scope>IDENTIFICATION</scope>
</reference>
<name>A0A915KGK8_ROMCU</name>
<evidence type="ECO:0000313" key="1">
    <source>
        <dbReference type="Proteomes" id="UP000887565"/>
    </source>
</evidence>